<protein>
    <submittedName>
        <fullName evidence="2">Uncharacterized protein</fullName>
    </submittedName>
</protein>
<organism evidence="2 3">
    <name type="scientific">Salix dunnii</name>
    <dbReference type="NCBI Taxonomy" id="1413687"/>
    <lineage>
        <taxon>Eukaryota</taxon>
        <taxon>Viridiplantae</taxon>
        <taxon>Streptophyta</taxon>
        <taxon>Embryophyta</taxon>
        <taxon>Tracheophyta</taxon>
        <taxon>Spermatophyta</taxon>
        <taxon>Magnoliopsida</taxon>
        <taxon>eudicotyledons</taxon>
        <taxon>Gunneridae</taxon>
        <taxon>Pentapetalae</taxon>
        <taxon>rosids</taxon>
        <taxon>fabids</taxon>
        <taxon>Malpighiales</taxon>
        <taxon>Salicaceae</taxon>
        <taxon>Saliceae</taxon>
        <taxon>Salix</taxon>
    </lineage>
</organism>
<evidence type="ECO:0000256" key="1">
    <source>
        <dbReference type="SAM" id="Phobius"/>
    </source>
</evidence>
<comment type="caution">
    <text evidence="2">The sequence shown here is derived from an EMBL/GenBank/DDBJ whole genome shotgun (WGS) entry which is preliminary data.</text>
</comment>
<evidence type="ECO:0000313" key="2">
    <source>
        <dbReference type="EMBL" id="KAF9667398.1"/>
    </source>
</evidence>
<sequence length="178" mass="19030">MDDHSKLRLAPDSAAGNHSAAAKVGGVAGAILVLILGSGRSLKHIHTAAAMSGLEALGGELDESPGRRGCETSWNFQSTICLVVSGDDFGLVEDIGGVCQRTEKRTKTIGVRWVCFYCPLDYPASNIPRYEFVEDQEQEGSRPQSIVIALQIVVVDYALLLPVFGWVWGAPAAGFKVL</sequence>
<name>A0A835JEN9_9ROSI</name>
<accession>A0A835JEN9</accession>
<keyword evidence="1" id="KW-1133">Transmembrane helix</keyword>
<dbReference type="EMBL" id="JADGMS010000015">
    <property type="protein sequence ID" value="KAF9667398.1"/>
    <property type="molecule type" value="Genomic_DNA"/>
</dbReference>
<dbReference type="Proteomes" id="UP000657918">
    <property type="component" value="Unassembled WGS sequence"/>
</dbReference>
<keyword evidence="1" id="KW-0812">Transmembrane</keyword>
<gene>
    <name evidence="2" type="ORF">SADUNF_Sadunf15G0018900</name>
</gene>
<feature type="transmembrane region" description="Helical" evidence="1">
    <location>
        <begin position="20"/>
        <end position="37"/>
    </location>
</feature>
<keyword evidence="1" id="KW-0472">Membrane</keyword>
<reference evidence="2 3" key="1">
    <citation type="submission" date="2020-10" db="EMBL/GenBank/DDBJ databases">
        <title>Plant Genome Project.</title>
        <authorList>
            <person name="Zhang R.-G."/>
        </authorList>
    </citation>
    <scope>NUCLEOTIDE SEQUENCE [LARGE SCALE GENOMIC DNA]</scope>
    <source>
        <strain evidence="2">FAFU-HL-1</strain>
        <tissue evidence="2">Leaf</tissue>
    </source>
</reference>
<feature type="transmembrane region" description="Helical" evidence="1">
    <location>
        <begin position="146"/>
        <end position="168"/>
    </location>
</feature>
<proteinExistence type="predicted"/>
<keyword evidence="3" id="KW-1185">Reference proteome</keyword>
<dbReference type="AlphaFoldDB" id="A0A835JEN9"/>
<evidence type="ECO:0000313" key="3">
    <source>
        <dbReference type="Proteomes" id="UP000657918"/>
    </source>
</evidence>